<dbReference type="Pfam" id="PF08241">
    <property type="entry name" value="Methyltransf_11"/>
    <property type="match status" value="1"/>
</dbReference>
<dbReference type="Proteomes" id="UP000483004">
    <property type="component" value="Unassembled WGS sequence"/>
</dbReference>
<dbReference type="GO" id="GO:0032259">
    <property type="term" value="P:methylation"/>
    <property type="evidence" value="ECO:0007669"/>
    <property type="project" value="UniProtKB-KW"/>
</dbReference>
<dbReference type="InterPro" id="IPR013216">
    <property type="entry name" value="Methyltransf_11"/>
</dbReference>
<dbReference type="EMBL" id="WBMR01000036">
    <property type="protein sequence ID" value="KAB2381634.1"/>
    <property type="molecule type" value="Genomic_DNA"/>
</dbReference>
<protein>
    <submittedName>
        <fullName evidence="2">Methyltransferase domain-containing protein</fullName>
    </submittedName>
</protein>
<evidence type="ECO:0000259" key="1">
    <source>
        <dbReference type="Pfam" id="PF08241"/>
    </source>
</evidence>
<comment type="caution">
    <text evidence="2">The sequence shown here is derived from an EMBL/GenBank/DDBJ whole genome shotgun (WGS) entry which is preliminary data.</text>
</comment>
<name>A0A6L3VUB3_9ACTN</name>
<dbReference type="PANTHER" id="PTHR42912">
    <property type="entry name" value="METHYLTRANSFERASE"/>
    <property type="match status" value="1"/>
</dbReference>
<organism evidence="2 3">
    <name type="scientific">Actinomadura montaniterrae</name>
    <dbReference type="NCBI Taxonomy" id="1803903"/>
    <lineage>
        <taxon>Bacteria</taxon>
        <taxon>Bacillati</taxon>
        <taxon>Actinomycetota</taxon>
        <taxon>Actinomycetes</taxon>
        <taxon>Streptosporangiales</taxon>
        <taxon>Thermomonosporaceae</taxon>
        <taxon>Actinomadura</taxon>
    </lineage>
</organism>
<dbReference type="OrthoDB" id="448116at2"/>
<feature type="domain" description="Methyltransferase type 11" evidence="1">
    <location>
        <begin position="47"/>
        <end position="137"/>
    </location>
</feature>
<dbReference type="AlphaFoldDB" id="A0A6L3VUB3"/>
<dbReference type="SUPFAM" id="SSF53335">
    <property type="entry name" value="S-adenosyl-L-methionine-dependent methyltransferases"/>
    <property type="match status" value="1"/>
</dbReference>
<dbReference type="RefSeq" id="WP_151540772.1">
    <property type="nucleotide sequence ID" value="NZ_WBMR01000036.1"/>
</dbReference>
<keyword evidence="2" id="KW-0808">Transferase</keyword>
<accession>A0A6L3VUB3</accession>
<sequence length="270" mass="27840">MGDLGESARSVWSGRAAAYAESFAAVCAYPIGDLLDAVGAGPGVHLLDVGTGSGNVAAEACARGARVTAVDADPGMVQLTAKAVPSAEVGVAELPVLPFADDAFDVVTANFVLDHVGRPRCSLAELGRVARPGGRIAVTVWAVPGGAGRALLGRAIEAAGVRHDGHRPVLASEDDFPRTEQGLVGLMRDAGISDPSCRTITWDHHVSAEEWWHGAASGVGFIGHLVAAQTPETRAEIKRHFDLLSAEFIGPDGRLVLPHRALLAMGNAGA</sequence>
<dbReference type="CDD" id="cd02440">
    <property type="entry name" value="AdoMet_MTases"/>
    <property type="match status" value="1"/>
</dbReference>
<dbReference type="GO" id="GO:0008757">
    <property type="term" value="F:S-adenosylmethionine-dependent methyltransferase activity"/>
    <property type="evidence" value="ECO:0007669"/>
    <property type="project" value="InterPro"/>
</dbReference>
<dbReference type="Gene3D" id="3.40.50.150">
    <property type="entry name" value="Vaccinia Virus protein VP39"/>
    <property type="match status" value="1"/>
</dbReference>
<dbReference type="InterPro" id="IPR050508">
    <property type="entry name" value="Methyltransf_Superfamily"/>
</dbReference>
<evidence type="ECO:0000313" key="2">
    <source>
        <dbReference type="EMBL" id="KAB2381634.1"/>
    </source>
</evidence>
<dbReference type="InterPro" id="IPR029063">
    <property type="entry name" value="SAM-dependent_MTases_sf"/>
</dbReference>
<keyword evidence="2" id="KW-0489">Methyltransferase</keyword>
<keyword evidence="3" id="KW-1185">Reference proteome</keyword>
<evidence type="ECO:0000313" key="3">
    <source>
        <dbReference type="Proteomes" id="UP000483004"/>
    </source>
</evidence>
<gene>
    <name evidence="2" type="ORF">F9B16_15525</name>
</gene>
<reference evidence="2 3" key="1">
    <citation type="submission" date="2019-09" db="EMBL/GenBank/DDBJ databases">
        <title>Actinomadura physcomitrii sp. nov., a novel actinomycete isolated from moss [Physcomitrium sphaericum (Ludw) Fuernr].</title>
        <authorList>
            <person name="Liu C."/>
            <person name="Zhuang X."/>
        </authorList>
    </citation>
    <scope>NUCLEOTIDE SEQUENCE [LARGE SCALE GENOMIC DNA]</scope>
    <source>
        <strain evidence="2 3">CYP1-1B</strain>
    </source>
</reference>
<proteinExistence type="predicted"/>